<keyword evidence="5" id="KW-0812">Transmembrane</keyword>
<reference evidence="7" key="2">
    <citation type="submission" date="2025-09" db="UniProtKB">
        <authorList>
            <consortium name="Ensembl"/>
        </authorList>
    </citation>
    <scope>IDENTIFICATION</scope>
</reference>
<evidence type="ECO:0000256" key="5">
    <source>
        <dbReference type="SAM" id="Phobius"/>
    </source>
</evidence>
<dbReference type="Gene3D" id="2.60.40.10">
    <property type="entry name" value="Immunoglobulins"/>
    <property type="match status" value="2"/>
</dbReference>
<evidence type="ECO:0000256" key="2">
    <source>
        <dbReference type="ARBA" id="ARBA00022729"/>
    </source>
</evidence>
<feature type="domain" description="Ig-like" evidence="6">
    <location>
        <begin position="103"/>
        <end position="182"/>
    </location>
</feature>
<name>A0A663DPR1_AQUCH</name>
<feature type="transmembrane region" description="Helical" evidence="5">
    <location>
        <begin position="197"/>
        <end position="220"/>
    </location>
</feature>
<protein>
    <recommendedName>
        <fullName evidence="6">Ig-like domain-containing protein</fullName>
    </recommendedName>
</protein>
<keyword evidence="8" id="KW-1185">Reference proteome</keyword>
<evidence type="ECO:0000313" key="7">
    <source>
        <dbReference type="Ensembl" id="ENSACCP00020001816.1"/>
    </source>
</evidence>
<sequence length="330" mass="36379">SWPGAAAAQPWHVNGTVKEIEWNFSVGAGATIQVEEFGPSAFKRPDPKDRFKDRLEMFNKTALKIGALEWDNSGVYGAWIKLHPAVVENQSFNLSVYRPVPVPGIQHRLLPLTTQGFNVTLRCWVPASSNAEAIWQLSSSPRTPWGQLCEDSQTLCLAVPASTFSSSYTCVAQNPIQEKNTSIRLDALCQQAGTPDWWRWHMCLGLLAVGVGALLSVDWLRRKKRRKKAAEGGGCCWVKAMSSQPGLLGKQSWERGNRLFSFAVALPACPCLDQDGSITSFPASQLPSAHSHLLLSPQPPSPPPRARMLCRSHFMPRSKGEPPPQRRMSG</sequence>
<dbReference type="PANTHER" id="PTHR12080">
    <property type="entry name" value="SIGNALING LYMPHOCYTIC ACTIVATION MOLECULE"/>
    <property type="match status" value="1"/>
</dbReference>
<dbReference type="PROSITE" id="PS50835">
    <property type="entry name" value="IG_LIKE"/>
    <property type="match status" value="1"/>
</dbReference>
<evidence type="ECO:0000313" key="8">
    <source>
        <dbReference type="Proteomes" id="UP000472275"/>
    </source>
</evidence>
<keyword evidence="5" id="KW-1133">Transmembrane helix</keyword>
<evidence type="ECO:0000256" key="1">
    <source>
        <dbReference type="ARBA" id="ARBA00004370"/>
    </source>
</evidence>
<evidence type="ECO:0000259" key="6">
    <source>
        <dbReference type="PROSITE" id="PS50835"/>
    </source>
</evidence>
<keyword evidence="3 5" id="KW-0472">Membrane</keyword>
<keyword evidence="2" id="KW-0732">Signal</keyword>
<dbReference type="AlphaFoldDB" id="A0A663DPR1"/>
<dbReference type="InterPro" id="IPR013783">
    <property type="entry name" value="Ig-like_fold"/>
</dbReference>
<dbReference type="InterPro" id="IPR007110">
    <property type="entry name" value="Ig-like_dom"/>
</dbReference>
<dbReference type="Ensembl" id="ENSACCT00020001873.1">
    <property type="protein sequence ID" value="ENSACCP00020001816.1"/>
    <property type="gene ID" value="ENSACCG00020001267.1"/>
</dbReference>
<dbReference type="InterPro" id="IPR015631">
    <property type="entry name" value="CD2/SLAM_rcpt"/>
</dbReference>
<accession>A0A663DPR1</accession>
<dbReference type="InterPro" id="IPR036179">
    <property type="entry name" value="Ig-like_dom_sf"/>
</dbReference>
<comment type="subcellular location">
    <subcellularLocation>
        <location evidence="1">Membrane</location>
    </subcellularLocation>
</comment>
<evidence type="ECO:0000256" key="4">
    <source>
        <dbReference type="ARBA" id="ARBA00023180"/>
    </source>
</evidence>
<dbReference type="PANTHER" id="PTHR12080:SF121">
    <property type="entry name" value="IG-LIKE DOMAIN-CONTAINING PROTEIN-RELATED"/>
    <property type="match status" value="1"/>
</dbReference>
<dbReference type="Proteomes" id="UP000472275">
    <property type="component" value="Chromosome 9"/>
</dbReference>
<organism evidence="7 8">
    <name type="scientific">Aquila chrysaetos chrysaetos</name>
    <dbReference type="NCBI Taxonomy" id="223781"/>
    <lineage>
        <taxon>Eukaryota</taxon>
        <taxon>Metazoa</taxon>
        <taxon>Chordata</taxon>
        <taxon>Craniata</taxon>
        <taxon>Vertebrata</taxon>
        <taxon>Euteleostomi</taxon>
        <taxon>Archelosauria</taxon>
        <taxon>Archosauria</taxon>
        <taxon>Dinosauria</taxon>
        <taxon>Saurischia</taxon>
        <taxon>Theropoda</taxon>
        <taxon>Coelurosauria</taxon>
        <taxon>Aves</taxon>
        <taxon>Neognathae</taxon>
        <taxon>Neoaves</taxon>
        <taxon>Telluraves</taxon>
        <taxon>Accipitrimorphae</taxon>
        <taxon>Accipitriformes</taxon>
        <taxon>Accipitridae</taxon>
        <taxon>Accipitrinae</taxon>
        <taxon>Aquila</taxon>
    </lineage>
</organism>
<evidence type="ECO:0000256" key="3">
    <source>
        <dbReference type="ARBA" id="ARBA00023136"/>
    </source>
</evidence>
<dbReference type="GeneTree" id="ENSGT01030000234540"/>
<proteinExistence type="predicted"/>
<reference evidence="7" key="1">
    <citation type="submission" date="2025-08" db="UniProtKB">
        <authorList>
            <consortium name="Ensembl"/>
        </authorList>
    </citation>
    <scope>IDENTIFICATION</scope>
</reference>
<dbReference type="InParanoid" id="A0A663DPR1"/>
<keyword evidence="4" id="KW-0325">Glycoprotein</keyword>
<dbReference type="SUPFAM" id="SSF48726">
    <property type="entry name" value="Immunoglobulin"/>
    <property type="match status" value="1"/>
</dbReference>
<dbReference type="GO" id="GO:0016020">
    <property type="term" value="C:membrane"/>
    <property type="evidence" value="ECO:0007669"/>
    <property type="project" value="UniProtKB-SubCell"/>
</dbReference>